<reference evidence="3" key="1">
    <citation type="journal article" date="2015" name="Nature">
        <title>Complex archaea that bridge the gap between prokaryotes and eukaryotes.</title>
        <authorList>
            <person name="Spang A."/>
            <person name="Saw J.H."/>
            <person name="Jorgensen S.L."/>
            <person name="Zaremba-Niedzwiedzka K."/>
            <person name="Martijn J."/>
            <person name="Lind A.E."/>
            <person name="van Eijk R."/>
            <person name="Schleper C."/>
            <person name="Guy L."/>
            <person name="Ettema T.J."/>
        </authorList>
    </citation>
    <scope>NUCLEOTIDE SEQUENCE</scope>
</reference>
<feature type="coiled-coil region" evidence="2">
    <location>
        <begin position="122"/>
        <end position="216"/>
    </location>
</feature>
<dbReference type="PANTHER" id="PTHR31088:SF6">
    <property type="entry name" value="PHAGE SHOCK PROTEIN A"/>
    <property type="match status" value="1"/>
</dbReference>
<dbReference type="GO" id="GO:0005829">
    <property type="term" value="C:cytosol"/>
    <property type="evidence" value="ECO:0007669"/>
    <property type="project" value="TreeGrafter"/>
</dbReference>
<dbReference type="GO" id="GO:0009271">
    <property type="term" value="P:phage shock"/>
    <property type="evidence" value="ECO:0007669"/>
    <property type="project" value="TreeGrafter"/>
</dbReference>
<accession>A0A0F9UJ83</accession>
<dbReference type="PANTHER" id="PTHR31088">
    <property type="entry name" value="MEMBRANE-ASSOCIATED PROTEIN VIPP1, CHLOROPLASTIC"/>
    <property type="match status" value="1"/>
</dbReference>
<sequence length="254" mass="28522">MFYFCFDGLGTTLGIFLLKLIKNQQENTMGIFNRVNDVIQSNIVAMLDKAEDPEKLLNLMLTDMQDALNECRSTAAALLCEEKIINRQIDTKKTELAAWQVKAEHAVEKGSDNLAKSALLEKQRVNESIVNKQTQLETLQESIAKIKVDCERLQQKIVEAKTKQAQLVKRHDVAAARKKISTTLQSDKVANALSRFEQVEQRVESIEAQIEAYELTDSANTTAAQIEALVKNEKIDVELAQLKTSLKTDLKQTA</sequence>
<evidence type="ECO:0000256" key="2">
    <source>
        <dbReference type="SAM" id="Coils"/>
    </source>
</evidence>
<comment type="caution">
    <text evidence="3">The sequence shown here is derived from an EMBL/GenBank/DDBJ whole genome shotgun (WGS) entry which is preliminary data.</text>
</comment>
<dbReference type="EMBL" id="LAZR01000961">
    <property type="protein sequence ID" value="KKN53673.1"/>
    <property type="molecule type" value="Genomic_DNA"/>
</dbReference>
<protein>
    <recommendedName>
        <fullName evidence="4">Phage shock protein A, PspA</fullName>
    </recommendedName>
</protein>
<gene>
    <name evidence="3" type="ORF">LCGC14_0600180</name>
</gene>
<dbReference type="Pfam" id="PF04012">
    <property type="entry name" value="PspA_IM30"/>
    <property type="match status" value="1"/>
</dbReference>
<proteinExistence type="inferred from homology"/>
<evidence type="ECO:0000256" key="1">
    <source>
        <dbReference type="ARBA" id="ARBA00043985"/>
    </source>
</evidence>
<comment type="similarity">
    <text evidence="1">Belongs to the PspA/Vipp/IM30 family.</text>
</comment>
<dbReference type="AlphaFoldDB" id="A0A0F9UJ83"/>
<evidence type="ECO:0008006" key="4">
    <source>
        <dbReference type="Google" id="ProtNLM"/>
    </source>
</evidence>
<organism evidence="3">
    <name type="scientific">marine sediment metagenome</name>
    <dbReference type="NCBI Taxonomy" id="412755"/>
    <lineage>
        <taxon>unclassified sequences</taxon>
        <taxon>metagenomes</taxon>
        <taxon>ecological metagenomes</taxon>
    </lineage>
</organism>
<evidence type="ECO:0000313" key="3">
    <source>
        <dbReference type="EMBL" id="KKN53673.1"/>
    </source>
</evidence>
<dbReference type="InterPro" id="IPR007157">
    <property type="entry name" value="PspA_VIPP1"/>
</dbReference>
<name>A0A0F9UJ83_9ZZZZ</name>
<keyword evidence="2" id="KW-0175">Coiled coil</keyword>